<name>A0A8S5S9S6_9CAUD</name>
<sequence>MEYISDYLPCDEIIIRASENNSEKGDSEFPEIYLP</sequence>
<dbReference type="EMBL" id="BK032557">
    <property type="protein sequence ID" value="DAF47713.1"/>
    <property type="molecule type" value="Genomic_DNA"/>
</dbReference>
<evidence type="ECO:0000313" key="1">
    <source>
        <dbReference type="EMBL" id="DAF47713.1"/>
    </source>
</evidence>
<protein>
    <submittedName>
        <fullName evidence="1">Uncharacterized protein</fullName>
    </submittedName>
</protein>
<reference evidence="1" key="1">
    <citation type="journal article" date="2021" name="Proc. Natl. Acad. Sci. U.S.A.">
        <title>A Catalog of Tens of Thousands of Viruses from Human Metagenomes Reveals Hidden Associations with Chronic Diseases.</title>
        <authorList>
            <person name="Tisza M.J."/>
            <person name="Buck C.B."/>
        </authorList>
    </citation>
    <scope>NUCLEOTIDE SEQUENCE</scope>
    <source>
        <strain evidence="1">CtByu2</strain>
    </source>
</reference>
<accession>A0A8S5S9S6</accession>
<organism evidence="1">
    <name type="scientific">Myoviridae sp. ctByu2</name>
    <dbReference type="NCBI Taxonomy" id="2827668"/>
    <lineage>
        <taxon>Viruses</taxon>
        <taxon>Duplodnaviria</taxon>
        <taxon>Heunggongvirae</taxon>
        <taxon>Uroviricota</taxon>
        <taxon>Caudoviricetes</taxon>
    </lineage>
</organism>
<proteinExistence type="predicted"/>